<sequence length="55" mass="6385">MGKSTWREWTLDEKKRLSDLASVGLIDDEIARAMDWPVRSVTAQRMLMGIPPNRR</sequence>
<accession>A0A7W9BDC6</accession>
<dbReference type="Proteomes" id="UP000546200">
    <property type="component" value="Unassembled WGS sequence"/>
</dbReference>
<comment type="caution">
    <text evidence="1">The sequence shown here is derived from an EMBL/GenBank/DDBJ whole genome shotgun (WGS) entry which is preliminary data.</text>
</comment>
<evidence type="ECO:0000313" key="2">
    <source>
        <dbReference type="Proteomes" id="UP000546200"/>
    </source>
</evidence>
<proteinExistence type="predicted"/>
<evidence type="ECO:0000313" key="1">
    <source>
        <dbReference type="EMBL" id="MBB5714791.1"/>
    </source>
</evidence>
<protein>
    <submittedName>
        <fullName evidence="1">Uncharacterized protein</fullName>
    </submittedName>
</protein>
<dbReference type="AlphaFoldDB" id="A0A7W9BDC6"/>
<name>A0A7W9BDC6_9SPHN</name>
<reference evidence="1 2" key="1">
    <citation type="submission" date="2020-08" db="EMBL/GenBank/DDBJ databases">
        <title>Genomic Encyclopedia of Type Strains, Phase IV (KMG-IV): sequencing the most valuable type-strain genomes for metagenomic binning, comparative biology and taxonomic classification.</title>
        <authorList>
            <person name="Goeker M."/>
        </authorList>
    </citation>
    <scope>NUCLEOTIDE SEQUENCE [LARGE SCALE GENOMIC DNA]</scope>
    <source>
        <strain evidence="1 2">DSM 100044</strain>
    </source>
</reference>
<gene>
    <name evidence="1" type="ORF">FHS94_001627</name>
</gene>
<dbReference type="EMBL" id="JACIJK010000004">
    <property type="protein sequence ID" value="MBB5714791.1"/>
    <property type="molecule type" value="Genomic_DNA"/>
</dbReference>
<organism evidence="1 2">
    <name type="scientific">Sphingomonas aerophila</name>
    <dbReference type="NCBI Taxonomy" id="1344948"/>
    <lineage>
        <taxon>Bacteria</taxon>
        <taxon>Pseudomonadati</taxon>
        <taxon>Pseudomonadota</taxon>
        <taxon>Alphaproteobacteria</taxon>
        <taxon>Sphingomonadales</taxon>
        <taxon>Sphingomonadaceae</taxon>
        <taxon>Sphingomonas</taxon>
    </lineage>
</organism>
<keyword evidence="2" id="KW-1185">Reference proteome</keyword>